<feature type="domain" description="Protein kinase" evidence="21">
    <location>
        <begin position="696"/>
        <end position="968"/>
    </location>
</feature>
<dbReference type="AlphaFoldDB" id="A0A139ZYS7"/>
<dbReference type="PROSITE" id="PS00107">
    <property type="entry name" value="PROTEIN_KINASE_ATP"/>
    <property type="match status" value="1"/>
</dbReference>
<dbReference type="InterPro" id="IPR008271">
    <property type="entry name" value="Ser/Thr_kinase_AS"/>
</dbReference>
<dbReference type="InterPro" id="IPR001245">
    <property type="entry name" value="Ser-Thr/Tyr_kinase_cat_dom"/>
</dbReference>
<evidence type="ECO:0000313" key="22">
    <source>
        <dbReference type="EMBL" id="AKM05664.1"/>
    </source>
</evidence>
<keyword evidence="11 22" id="KW-0418">Kinase</keyword>
<dbReference type="GO" id="GO:0005524">
    <property type="term" value="F:ATP binding"/>
    <property type="evidence" value="ECO:0007669"/>
    <property type="project" value="UniProtKB-UniRule"/>
</dbReference>
<keyword evidence="4" id="KW-0597">Phosphoprotein</keyword>
<keyword evidence="8 20" id="KW-0732">Signal</keyword>
<evidence type="ECO:0000256" key="1">
    <source>
        <dbReference type="ARBA" id="ARBA00004162"/>
    </source>
</evidence>
<keyword evidence="6" id="KW-0808">Transferase</keyword>
<dbReference type="FunFam" id="3.80.10.10:FF:001380">
    <property type="entry name" value="Os05g0256100 protein"/>
    <property type="match status" value="1"/>
</dbReference>
<gene>
    <name evidence="22" type="primary">ST1</name>
</gene>
<name>A0A139ZYS7_ORYSJ</name>
<evidence type="ECO:0000256" key="13">
    <source>
        <dbReference type="ARBA" id="ARBA00022989"/>
    </source>
</evidence>
<dbReference type="Pfam" id="PF00560">
    <property type="entry name" value="LRR_1"/>
    <property type="match status" value="3"/>
</dbReference>
<keyword evidence="13 19" id="KW-1133">Transmembrane helix</keyword>
<dbReference type="PANTHER" id="PTHR48006">
    <property type="entry name" value="LEUCINE-RICH REPEAT-CONTAINING PROTEIN DDB_G0281931-RELATED"/>
    <property type="match status" value="1"/>
</dbReference>
<keyword evidence="5" id="KW-0433">Leucine-rich repeat</keyword>
<feature type="transmembrane region" description="Helical" evidence="19">
    <location>
        <begin position="638"/>
        <end position="661"/>
    </location>
</feature>
<evidence type="ECO:0000256" key="5">
    <source>
        <dbReference type="ARBA" id="ARBA00022614"/>
    </source>
</evidence>
<dbReference type="GO" id="GO:0004674">
    <property type="term" value="F:protein serine/threonine kinase activity"/>
    <property type="evidence" value="ECO:0007669"/>
    <property type="project" value="UniProtKB-KW"/>
</dbReference>
<evidence type="ECO:0000256" key="12">
    <source>
        <dbReference type="ARBA" id="ARBA00022840"/>
    </source>
</evidence>
<dbReference type="Pfam" id="PF07714">
    <property type="entry name" value="PK_Tyr_Ser-Thr"/>
    <property type="match status" value="1"/>
</dbReference>
<dbReference type="Pfam" id="PF13855">
    <property type="entry name" value="LRR_8"/>
    <property type="match status" value="2"/>
</dbReference>
<dbReference type="FunFam" id="3.80.10.10:FF:000298">
    <property type="entry name" value="Putative LRR receptor-like serine/threonine-protein kinase"/>
    <property type="match status" value="1"/>
</dbReference>
<evidence type="ECO:0000256" key="14">
    <source>
        <dbReference type="ARBA" id="ARBA00023136"/>
    </source>
</evidence>
<evidence type="ECO:0000259" key="21">
    <source>
        <dbReference type="PROSITE" id="PS50011"/>
    </source>
</evidence>
<keyword evidence="14 19" id="KW-0472">Membrane</keyword>
<dbReference type="Gene3D" id="3.80.10.10">
    <property type="entry name" value="Ribonuclease Inhibitor"/>
    <property type="match status" value="2"/>
</dbReference>
<dbReference type="FunFam" id="3.30.200.20:FF:000140">
    <property type="entry name" value="Leucine-rich repeat receptor-like protein kinase"/>
    <property type="match status" value="1"/>
</dbReference>
<keyword evidence="12 17" id="KW-0067">ATP-binding</keyword>
<evidence type="ECO:0000256" key="10">
    <source>
        <dbReference type="ARBA" id="ARBA00022741"/>
    </source>
</evidence>
<protein>
    <recommendedName>
        <fullName evidence="2">non-specific serine/threonine protein kinase</fullName>
        <ecNumber evidence="2">2.7.11.1</ecNumber>
    </recommendedName>
</protein>
<keyword evidence="7 19" id="KW-0812">Transmembrane</keyword>
<dbReference type="SMART" id="SM00220">
    <property type="entry name" value="S_TKc"/>
    <property type="match status" value="1"/>
</dbReference>
<reference evidence="22" key="1">
    <citation type="journal article" date="2016" name="Nat. Plants">
        <title>ST1 is required for WRKY45-mediated disease resistance.</title>
        <authorList>
            <person name="Zhang H."/>
            <person name="Wang S."/>
        </authorList>
    </citation>
    <scope>NUCLEOTIDE SEQUENCE</scope>
</reference>
<feature type="binding site" evidence="17">
    <location>
        <position position="724"/>
    </location>
    <ligand>
        <name>ATP</name>
        <dbReference type="ChEBI" id="CHEBI:30616"/>
    </ligand>
</feature>
<dbReference type="GO" id="GO:0005886">
    <property type="term" value="C:plasma membrane"/>
    <property type="evidence" value="ECO:0007669"/>
    <property type="project" value="UniProtKB-SubCell"/>
</dbReference>
<sequence length="1042" mass="115191">MNGAVLLQMLLLLLLAARAQQQQQVTQARTDPKEVAALDAILGRWGKTTSPLWKMADEPCYGVAVDDSTDLDGNPKNNPGIKCDCSYINGTVCHITQLKVFALNVVGKIPEELQDLTYLTYLNLDQNYLTGYLPTFIGNMTYLRELYVAFNALSGVLPRELWNLKNLISLSLSMTKFVGVLPDEIQYLTELERLYIDSCGLSGDLPLTLSKLKNLRALRASDNDFTGKIPDYIGNLSNLEVLKLQGNKIEGPIPASLSKLVKLNSSLWIGDLTGEVSSLDFVSNMTSLNALTLRNCNISDKLTSVDFSNFKNLTDLDLSFNSITGMVPPTIMNLPMLVFLFLGSNNLNGSLPNTTISPSLTTIDLSYNMLSGRFPAWVSTKNLNVNLVWNNFMIDSSNSSILPSGLECLQQDTPCFLGQPEYSSFAVDCGGSRSVKSDDKFIYESDGANLQGASYYVTRPVRWGVSNTGKFYMGEPNRSYIIYTSNQFNKTLDSELFQTARTSPSSLRYYGIGLKNGKYIVALKFAEIFPDGQIWQSMGRRIFDIYIQGERKEQDFDIKKYANEKSNTPVERQYFTDVTNNFMEIHLFWAGKGTCCIPTLGFYGPSISALSVSFSGDPGLNINNTTNGENTSSGRRGLVVGVVVSAVIVGLLAVTGTFVWTQKRKRLEVEMEELLSIVGTPNVFSYGEIKSATDNFSTQNILGRGGYGLVYKGKLLDGRMVAVKQLSATSHQGKREFMTEIATISAVQHRNLVKLHGCCIESDAPLLVYEYMENGSLDRAILGKASLKLDWRTRFEICVGIARGLAYLHEESSTRIVHRDIKTSNVLLDANLNPKISDFGLARHYNDSMTHVSTGVAGTLGYLAPEYAMMGHLTEKADVFAFGIVAMEIIAGRPNFDDSVEDDKKYLLGWAWCLHENKQPLEILDPKLTEFNQEEVMRVINVILLCTMGLPHQRPPMSKVVSILTEDIETVEVEANARPSYIPQSQIRSENDGFIAGYFSGSSIQQSSGTQGSMPSSSSSKPKFHRDTSPLALSPCSSCEID</sequence>
<dbReference type="PROSITE" id="PS00108">
    <property type="entry name" value="PROTEIN_KINASE_ST"/>
    <property type="match status" value="1"/>
</dbReference>
<dbReference type="SUPFAM" id="SSF56112">
    <property type="entry name" value="Protein kinase-like (PK-like)"/>
    <property type="match status" value="1"/>
</dbReference>
<dbReference type="SUPFAM" id="SSF52058">
    <property type="entry name" value="L domain-like"/>
    <property type="match status" value="1"/>
</dbReference>
<feature type="region of interest" description="Disordered" evidence="18">
    <location>
        <begin position="1004"/>
        <end position="1042"/>
    </location>
</feature>
<dbReference type="CDD" id="cd14066">
    <property type="entry name" value="STKc_IRAK"/>
    <property type="match status" value="1"/>
</dbReference>
<feature type="chain" id="PRO_5007301632" description="non-specific serine/threonine protein kinase" evidence="20">
    <location>
        <begin position="22"/>
        <end position="1042"/>
    </location>
</feature>
<dbReference type="PANTHER" id="PTHR48006:SF34">
    <property type="entry name" value="OS08G0203700 PROTEIN"/>
    <property type="match status" value="1"/>
</dbReference>
<evidence type="ECO:0000256" key="3">
    <source>
        <dbReference type="ARBA" id="ARBA00022527"/>
    </source>
</evidence>
<comment type="subcellular location">
    <subcellularLocation>
        <location evidence="1">Cell membrane</location>
        <topology evidence="1">Single-pass membrane protein</topology>
    </subcellularLocation>
</comment>
<keyword evidence="10 17" id="KW-0547">Nucleotide-binding</keyword>
<evidence type="ECO:0000256" key="20">
    <source>
        <dbReference type="SAM" id="SignalP"/>
    </source>
</evidence>
<keyword evidence="3" id="KW-0723">Serine/threonine-protein kinase</keyword>
<dbReference type="InterPro" id="IPR000719">
    <property type="entry name" value="Prot_kinase_dom"/>
</dbReference>
<dbReference type="Gene3D" id="2.60.120.430">
    <property type="entry name" value="Galactose-binding lectin"/>
    <property type="match status" value="1"/>
</dbReference>
<feature type="signal peptide" evidence="20">
    <location>
        <begin position="1"/>
        <end position="21"/>
    </location>
</feature>
<keyword evidence="15 22" id="KW-0675">Receptor</keyword>
<keyword evidence="16" id="KW-0325">Glycoprotein</keyword>
<evidence type="ECO:0000256" key="15">
    <source>
        <dbReference type="ARBA" id="ARBA00023170"/>
    </source>
</evidence>
<dbReference type="InterPro" id="IPR051824">
    <property type="entry name" value="LRR_Rcpt-Like_S/T_Kinase"/>
</dbReference>
<dbReference type="EMBL" id="KR063250">
    <property type="protein sequence ID" value="AKM05664.1"/>
    <property type="molecule type" value="Genomic_DNA"/>
</dbReference>
<dbReference type="FunFam" id="1.10.510.10:FF:000044">
    <property type="entry name" value="Putative LRR receptor-like serine/threonine-protein kinase"/>
    <property type="match status" value="1"/>
</dbReference>
<evidence type="ECO:0000256" key="6">
    <source>
        <dbReference type="ARBA" id="ARBA00022679"/>
    </source>
</evidence>
<evidence type="ECO:0000256" key="2">
    <source>
        <dbReference type="ARBA" id="ARBA00012513"/>
    </source>
</evidence>
<dbReference type="Pfam" id="PF11721">
    <property type="entry name" value="Malectin"/>
    <property type="match status" value="1"/>
</dbReference>
<evidence type="ECO:0000256" key="7">
    <source>
        <dbReference type="ARBA" id="ARBA00022692"/>
    </source>
</evidence>
<dbReference type="Gene3D" id="3.30.200.20">
    <property type="entry name" value="Phosphorylase Kinase, domain 1"/>
    <property type="match status" value="1"/>
</dbReference>
<evidence type="ECO:0000256" key="17">
    <source>
        <dbReference type="PROSITE-ProRule" id="PRU10141"/>
    </source>
</evidence>
<dbReference type="InterPro" id="IPR017441">
    <property type="entry name" value="Protein_kinase_ATP_BS"/>
</dbReference>
<dbReference type="InterPro" id="IPR001611">
    <property type="entry name" value="Leu-rich_rpt"/>
</dbReference>
<dbReference type="EC" id="2.7.11.1" evidence="2"/>
<feature type="compositionally biased region" description="Low complexity" evidence="18">
    <location>
        <begin position="1004"/>
        <end position="1020"/>
    </location>
</feature>
<dbReference type="PROSITE" id="PS50011">
    <property type="entry name" value="PROTEIN_KINASE_DOM"/>
    <property type="match status" value="1"/>
</dbReference>
<evidence type="ECO:0000256" key="16">
    <source>
        <dbReference type="ARBA" id="ARBA00023180"/>
    </source>
</evidence>
<accession>A0A139ZYS7</accession>
<organism evidence="22">
    <name type="scientific">Oryza sativa subsp. japonica</name>
    <name type="common">Rice</name>
    <dbReference type="NCBI Taxonomy" id="39947"/>
    <lineage>
        <taxon>Eukaryota</taxon>
        <taxon>Viridiplantae</taxon>
        <taxon>Streptophyta</taxon>
        <taxon>Embryophyta</taxon>
        <taxon>Tracheophyta</taxon>
        <taxon>Spermatophyta</taxon>
        <taxon>Magnoliopsida</taxon>
        <taxon>Liliopsida</taxon>
        <taxon>Poales</taxon>
        <taxon>Poaceae</taxon>
        <taxon>BOP clade</taxon>
        <taxon>Oryzoideae</taxon>
        <taxon>Oryzeae</taxon>
        <taxon>Oryzinae</taxon>
        <taxon>Oryza</taxon>
        <taxon>Oryza sativa</taxon>
    </lineage>
</organism>
<keyword evidence="9" id="KW-0677">Repeat</keyword>
<evidence type="ECO:0000256" key="4">
    <source>
        <dbReference type="ARBA" id="ARBA00022553"/>
    </source>
</evidence>
<evidence type="ECO:0000256" key="18">
    <source>
        <dbReference type="SAM" id="MobiDB-lite"/>
    </source>
</evidence>
<dbReference type="InterPro" id="IPR011009">
    <property type="entry name" value="Kinase-like_dom_sf"/>
</dbReference>
<dbReference type="InterPro" id="IPR032675">
    <property type="entry name" value="LRR_dom_sf"/>
</dbReference>
<proteinExistence type="predicted"/>
<evidence type="ECO:0000256" key="19">
    <source>
        <dbReference type="SAM" id="Phobius"/>
    </source>
</evidence>
<evidence type="ECO:0000256" key="9">
    <source>
        <dbReference type="ARBA" id="ARBA00022737"/>
    </source>
</evidence>
<dbReference type="InterPro" id="IPR021720">
    <property type="entry name" value="Malectin_dom"/>
</dbReference>
<dbReference type="Gene3D" id="1.10.510.10">
    <property type="entry name" value="Transferase(Phosphotransferase) domain 1"/>
    <property type="match status" value="1"/>
</dbReference>
<dbReference type="FunFam" id="2.60.120.430:FF:000002">
    <property type="entry name" value="Leucine-rich repeat receptor-like protein kinase"/>
    <property type="match status" value="1"/>
</dbReference>
<evidence type="ECO:0000256" key="11">
    <source>
        <dbReference type="ARBA" id="ARBA00022777"/>
    </source>
</evidence>
<evidence type="ECO:0000256" key="8">
    <source>
        <dbReference type="ARBA" id="ARBA00022729"/>
    </source>
</evidence>